<evidence type="ECO:0000256" key="1">
    <source>
        <dbReference type="ARBA" id="ARBA00004127"/>
    </source>
</evidence>
<keyword evidence="10" id="KW-1185">Reference proteome</keyword>
<dbReference type="FunCoup" id="D8R5L1">
    <property type="interactions" value="234"/>
</dbReference>
<evidence type="ECO:0000256" key="7">
    <source>
        <dbReference type="SAM" id="Phobius"/>
    </source>
</evidence>
<keyword evidence="3" id="KW-0732">Signal</keyword>
<dbReference type="PANTHER" id="PTHR31769">
    <property type="entry name" value="OS07G0462200 PROTEIN-RELATED"/>
    <property type="match status" value="1"/>
</dbReference>
<proteinExistence type="inferred from homology"/>
<evidence type="ECO:0000256" key="5">
    <source>
        <dbReference type="ARBA" id="ARBA00023136"/>
    </source>
</evidence>
<name>D8R5L1_SELML</name>
<dbReference type="eggNOG" id="ENOG502QSXH">
    <property type="taxonomic scope" value="Eukaryota"/>
</dbReference>
<evidence type="ECO:0000256" key="3">
    <source>
        <dbReference type="ARBA" id="ARBA00022729"/>
    </source>
</evidence>
<evidence type="ECO:0008006" key="11">
    <source>
        <dbReference type="Google" id="ProtNLM"/>
    </source>
</evidence>
<dbReference type="OMA" id="FIMCWVT"/>
<comment type="similarity">
    <text evidence="6">Belongs to the DESIGUAL family.</text>
</comment>
<comment type="subcellular location">
    <subcellularLocation>
        <location evidence="1">Endomembrane system</location>
        <topology evidence="1">Multi-pass membrane protein</topology>
    </subcellularLocation>
</comment>
<protein>
    <recommendedName>
        <fullName evidence="11">Fiber protein Fb34</fullName>
    </recommendedName>
</protein>
<feature type="transmembrane region" description="Helical" evidence="7">
    <location>
        <begin position="55"/>
        <end position="74"/>
    </location>
</feature>
<dbReference type="InterPro" id="IPR009606">
    <property type="entry name" value="DEAL/Modifying_wall_lignin1/2"/>
</dbReference>
<dbReference type="Pfam" id="PF06749">
    <property type="entry name" value="DUF1218"/>
    <property type="match status" value="1"/>
</dbReference>
<evidence type="ECO:0000313" key="8">
    <source>
        <dbReference type="EMBL" id="EFJ16815.1"/>
    </source>
</evidence>
<sequence length="195" mass="21102">MGSAYGASYFVILATLVFDIIAFGLAIGAESRRNHVTIETDVSDSYTTCRYSKDIATGLGIGAFLFLLLGQLIITGVTRCLCCSSPLRPGGSRVAAVVFFILSWFTFVVAELCLLAGSTRAAYRTRSRGYQGAFDLDCKTLRKGVFSAGAAFTFFTLLLSEGYYLCFVKSQENAWQTYNTGGGPGVGMTPYPRPY</sequence>
<gene>
    <name evidence="8" type="ORF">SELMODRAFT_154926</name>
    <name evidence="9" type="ORF">SELMODRAFT_266989</name>
</gene>
<evidence type="ECO:0000256" key="2">
    <source>
        <dbReference type="ARBA" id="ARBA00022692"/>
    </source>
</evidence>
<dbReference type="GO" id="GO:0012505">
    <property type="term" value="C:endomembrane system"/>
    <property type="evidence" value="ECO:0007669"/>
    <property type="project" value="UniProtKB-SubCell"/>
</dbReference>
<feature type="transmembrane region" description="Helical" evidence="7">
    <location>
        <begin position="94"/>
        <end position="123"/>
    </location>
</feature>
<dbReference type="KEGG" id="smo:SELMODRAFT_266989"/>
<keyword evidence="2 7" id="KW-0812">Transmembrane</keyword>
<dbReference type="AlphaFoldDB" id="D8R5L1"/>
<dbReference type="Gramene" id="EFJ32171">
    <property type="protein sequence ID" value="EFJ32171"/>
    <property type="gene ID" value="SELMODRAFT_266989"/>
</dbReference>
<accession>D8R5L1</accession>
<dbReference type="Gramene" id="EFJ16815">
    <property type="protein sequence ID" value="EFJ16815"/>
    <property type="gene ID" value="SELMODRAFT_154926"/>
</dbReference>
<evidence type="ECO:0000313" key="9">
    <source>
        <dbReference type="EMBL" id="EFJ32171.1"/>
    </source>
</evidence>
<feature type="transmembrane region" description="Helical" evidence="7">
    <location>
        <begin position="6"/>
        <end position="27"/>
    </location>
</feature>
<reference evidence="9 10" key="1">
    <citation type="journal article" date="2011" name="Science">
        <title>The Selaginella genome identifies genetic changes associated with the evolution of vascular plants.</title>
        <authorList>
            <person name="Banks J.A."/>
            <person name="Nishiyama T."/>
            <person name="Hasebe M."/>
            <person name="Bowman J.L."/>
            <person name="Gribskov M."/>
            <person name="dePamphilis C."/>
            <person name="Albert V.A."/>
            <person name="Aono N."/>
            <person name="Aoyama T."/>
            <person name="Ambrose B.A."/>
            <person name="Ashton N.W."/>
            <person name="Axtell M.J."/>
            <person name="Barker E."/>
            <person name="Barker M.S."/>
            <person name="Bennetzen J.L."/>
            <person name="Bonawitz N.D."/>
            <person name="Chapple C."/>
            <person name="Cheng C."/>
            <person name="Correa L.G."/>
            <person name="Dacre M."/>
            <person name="DeBarry J."/>
            <person name="Dreyer I."/>
            <person name="Elias M."/>
            <person name="Engstrom E.M."/>
            <person name="Estelle M."/>
            <person name="Feng L."/>
            <person name="Finet C."/>
            <person name="Floyd S.K."/>
            <person name="Frommer W.B."/>
            <person name="Fujita T."/>
            <person name="Gramzow L."/>
            <person name="Gutensohn M."/>
            <person name="Harholt J."/>
            <person name="Hattori M."/>
            <person name="Heyl A."/>
            <person name="Hirai T."/>
            <person name="Hiwatashi Y."/>
            <person name="Ishikawa M."/>
            <person name="Iwata M."/>
            <person name="Karol K.G."/>
            <person name="Koehler B."/>
            <person name="Kolukisaoglu U."/>
            <person name="Kubo M."/>
            <person name="Kurata T."/>
            <person name="Lalonde S."/>
            <person name="Li K."/>
            <person name="Li Y."/>
            <person name="Litt A."/>
            <person name="Lyons E."/>
            <person name="Manning G."/>
            <person name="Maruyama T."/>
            <person name="Michael T.P."/>
            <person name="Mikami K."/>
            <person name="Miyazaki S."/>
            <person name="Morinaga S."/>
            <person name="Murata T."/>
            <person name="Mueller-Roeber B."/>
            <person name="Nelson D.R."/>
            <person name="Obara M."/>
            <person name="Oguri Y."/>
            <person name="Olmstead R.G."/>
            <person name="Onodera N."/>
            <person name="Petersen B.L."/>
            <person name="Pils B."/>
            <person name="Prigge M."/>
            <person name="Rensing S.A."/>
            <person name="Riano-Pachon D.M."/>
            <person name="Roberts A.W."/>
            <person name="Sato Y."/>
            <person name="Scheller H.V."/>
            <person name="Schulz B."/>
            <person name="Schulz C."/>
            <person name="Shakirov E.V."/>
            <person name="Shibagaki N."/>
            <person name="Shinohara N."/>
            <person name="Shippen D.E."/>
            <person name="Soerensen I."/>
            <person name="Sotooka R."/>
            <person name="Sugimoto N."/>
            <person name="Sugita M."/>
            <person name="Sumikawa N."/>
            <person name="Tanurdzic M."/>
            <person name="Theissen G."/>
            <person name="Ulvskov P."/>
            <person name="Wakazuki S."/>
            <person name="Weng J.K."/>
            <person name="Willats W.W."/>
            <person name="Wipf D."/>
            <person name="Wolf P.G."/>
            <person name="Yang L."/>
            <person name="Zimmer A.D."/>
            <person name="Zhu Q."/>
            <person name="Mitros T."/>
            <person name="Hellsten U."/>
            <person name="Loque D."/>
            <person name="Otillar R."/>
            <person name="Salamov A."/>
            <person name="Schmutz J."/>
            <person name="Shapiro H."/>
            <person name="Lindquist E."/>
            <person name="Lucas S."/>
            <person name="Rokhsar D."/>
            <person name="Grigoriev I.V."/>
        </authorList>
    </citation>
    <scope>NUCLEOTIDE SEQUENCE [LARGE SCALE GENOMIC DNA]</scope>
</reference>
<dbReference type="InterPro" id="IPR052222">
    <property type="entry name" value="DESIGUAL"/>
</dbReference>
<dbReference type="InParanoid" id="D8R5L1"/>
<evidence type="ECO:0000256" key="6">
    <source>
        <dbReference type="ARBA" id="ARBA00029467"/>
    </source>
</evidence>
<dbReference type="HOGENOM" id="CLU_062329_1_1_1"/>
<dbReference type="OrthoDB" id="2015495at2759"/>
<feature type="transmembrane region" description="Helical" evidence="7">
    <location>
        <begin position="144"/>
        <end position="165"/>
    </location>
</feature>
<keyword evidence="4 7" id="KW-1133">Transmembrane helix</keyword>
<dbReference type="EMBL" id="GL377617">
    <property type="protein sequence ID" value="EFJ16815.1"/>
    <property type="molecule type" value="Genomic_DNA"/>
</dbReference>
<organism evidence="10">
    <name type="scientific">Selaginella moellendorffii</name>
    <name type="common">Spikemoss</name>
    <dbReference type="NCBI Taxonomy" id="88036"/>
    <lineage>
        <taxon>Eukaryota</taxon>
        <taxon>Viridiplantae</taxon>
        <taxon>Streptophyta</taxon>
        <taxon>Embryophyta</taxon>
        <taxon>Tracheophyta</taxon>
        <taxon>Lycopodiopsida</taxon>
        <taxon>Selaginellales</taxon>
        <taxon>Selaginellaceae</taxon>
        <taxon>Selaginella</taxon>
    </lineage>
</organism>
<evidence type="ECO:0000256" key="4">
    <source>
        <dbReference type="ARBA" id="ARBA00022989"/>
    </source>
</evidence>
<keyword evidence="5 7" id="KW-0472">Membrane</keyword>
<dbReference type="EMBL" id="GL377572">
    <property type="protein sequence ID" value="EFJ32171.1"/>
    <property type="molecule type" value="Genomic_DNA"/>
</dbReference>
<evidence type="ECO:0000313" key="10">
    <source>
        <dbReference type="Proteomes" id="UP000001514"/>
    </source>
</evidence>
<dbReference type="Proteomes" id="UP000001514">
    <property type="component" value="Unassembled WGS sequence"/>
</dbReference>
<dbReference type="KEGG" id="smo:SELMODRAFT_154926"/>